<feature type="region of interest" description="Disordered" evidence="1">
    <location>
        <begin position="628"/>
        <end position="660"/>
    </location>
</feature>
<dbReference type="RefSeq" id="XP_052945019.1">
    <property type="nucleotide sequence ID" value="XM_053092681.1"/>
</dbReference>
<dbReference type="PANTHER" id="PTHR31605:SF0">
    <property type="entry name" value="GLYCEROL-3-PHOSPHATE O-ACYLTRANSFERASE 1"/>
    <property type="match status" value="1"/>
</dbReference>
<keyword evidence="5" id="KW-1185">Reference proteome</keyword>
<comment type="caution">
    <text evidence="4">The sequence shown here is derived from an EMBL/GenBank/DDBJ whole genome shotgun (WGS) entry which is preliminary data.</text>
</comment>
<reference evidence="4" key="1">
    <citation type="journal article" date="2022" name="G3 (Bethesda)">
        <title>High quality genome of the basidiomycete yeast Dioszegia hungarica PDD-24b-2 isolated from cloud water.</title>
        <authorList>
            <person name="Jarrige D."/>
            <person name="Haridas S."/>
            <person name="Bleykasten-Grosshans C."/>
            <person name="Joly M."/>
            <person name="Nadalig T."/>
            <person name="Sancelme M."/>
            <person name="Vuilleumier S."/>
            <person name="Grigoriev I.V."/>
            <person name="Amato P."/>
            <person name="Bringel F."/>
        </authorList>
    </citation>
    <scope>NUCLEOTIDE SEQUENCE</scope>
    <source>
        <strain evidence="4">PDD-24b-2</strain>
    </source>
</reference>
<dbReference type="GeneID" id="77731886"/>
<dbReference type="GO" id="GO:0016287">
    <property type="term" value="F:glycerone-phosphate O-acyltransferase activity"/>
    <property type="evidence" value="ECO:0007669"/>
    <property type="project" value="TreeGrafter"/>
</dbReference>
<dbReference type="InterPro" id="IPR052744">
    <property type="entry name" value="GPAT/DAPAT"/>
</dbReference>
<dbReference type="Proteomes" id="UP001164286">
    <property type="component" value="Unassembled WGS sequence"/>
</dbReference>
<sequence>MAAGLLWDTVLIFWRMIINIFFREIRPRGAFNIPRDGPVLFICGPHANQFLDPLLLFSEVRKEAQRRVAVLIAAKSMQRKFVGIAAGMMDSIPVARAADEAKAGAGRILLSSTDPLIVTGLSTQFTSQVKPRSQLVLPKSGGYATATVHEVISDTELKLKGEFVVAGKDASTNVKASSKLRDQGGEGWQYKVLPYVDQEDTYGAVFQRLNEGGCIGIFPEGGSHDRTDFLPLKAGFSIMALGAMAANPSLDVKLVPVGLSYFHPHKFRSRAVIEFGPPISVPPEMVEMYKAGGARKRDACGKLLEQVHDGLRAVTLRGPDWETMQVIQAARRLYRTPGQHLTLGQVVELSKRFMEGYLHYQHEPRIIELRKRVIAYNRLLRDMGIADHQVERASNRSIKSLLLLVYRTGLLLWWGLLSLPGVILHAPVFILAKLISRKKAKEALAASTVKIQGRDVLATWKVLVSMAVVPLLYVSYGAIATYLTYHYDLFLGYQRYVPPALVFLILPSLGYAALKFGEAGMDVMKSLRPLFLSIVPNQHEVNKLRRMREGLTNDISEIIDEFGPQLYENFNKDRMLPSSSVPQTGRHQGLMSRKAQASDSVLSHPMLWLDERIFGWNRSAGLGQSVWGAPSAGLGRDRSRSNPPTAPSSPAESDDEQEEADVDYDDVLAVIDNGRRYSGSSADGWPESPRGGRKRGGKSYVDMQNLREGRGEGSPIGIKMSLGEEDEGNRLLLRKKADEAKGSP</sequence>
<evidence type="ECO:0000256" key="2">
    <source>
        <dbReference type="SAM" id="Phobius"/>
    </source>
</evidence>
<feature type="compositionally biased region" description="Polar residues" evidence="1">
    <location>
        <begin position="577"/>
        <end position="586"/>
    </location>
</feature>
<evidence type="ECO:0000313" key="5">
    <source>
        <dbReference type="Proteomes" id="UP001164286"/>
    </source>
</evidence>
<feature type="transmembrane region" description="Helical" evidence="2">
    <location>
        <begin position="411"/>
        <end position="435"/>
    </location>
</feature>
<dbReference type="GO" id="GO:0008654">
    <property type="term" value="P:phospholipid biosynthetic process"/>
    <property type="evidence" value="ECO:0007669"/>
    <property type="project" value="TreeGrafter"/>
</dbReference>
<dbReference type="SMART" id="SM00563">
    <property type="entry name" value="PlsC"/>
    <property type="match status" value="1"/>
</dbReference>
<name>A0AA38H7B5_9TREE</name>
<feature type="transmembrane region" description="Helical" evidence="2">
    <location>
        <begin position="496"/>
        <end position="514"/>
    </location>
</feature>
<accession>A0AA38H7B5</accession>
<evidence type="ECO:0000313" key="4">
    <source>
        <dbReference type="EMBL" id="KAI9635242.1"/>
    </source>
</evidence>
<proteinExistence type="predicted"/>
<feature type="domain" description="Phospholipid/glycerol acyltransferase" evidence="3">
    <location>
        <begin position="40"/>
        <end position="262"/>
    </location>
</feature>
<keyword evidence="2" id="KW-0812">Transmembrane</keyword>
<evidence type="ECO:0000256" key="1">
    <source>
        <dbReference type="SAM" id="MobiDB-lite"/>
    </source>
</evidence>
<dbReference type="SUPFAM" id="SSF69593">
    <property type="entry name" value="Glycerol-3-phosphate (1)-acyltransferase"/>
    <property type="match status" value="1"/>
</dbReference>
<feature type="region of interest" description="Disordered" evidence="1">
    <location>
        <begin position="675"/>
        <end position="723"/>
    </location>
</feature>
<organism evidence="4 5">
    <name type="scientific">Dioszegia hungarica</name>
    <dbReference type="NCBI Taxonomy" id="4972"/>
    <lineage>
        <taxon>Eukaryota</taxon>
        <taxon>Fungi</taxon>
        <taxon>Dikarya</taxon>
        <taxon>Basidiomycota</taxon>
        <taxon>Agaricomycotina</taxon>
        <taxon>Tremellomycetes</taxon>
        <taxon>Tremellales</taxon>
        <taxon>Bulleribasidiaceae</taxon>
        <taxon>Dioszegia</taxon>
    </lineage>
</organism>
<protein>
    <recommendedName>
        <fullName evidence="3">Phospholipid/glycerol acyltransferase domain-containing protein</fullName>
    </recommendedName>
</protein>
<feature type="region of interest" description="Disordered" evidence="1">
    <location>
        <begin position="577"/>
        <end position="597"/>
    </location>
</feature>
<dbReference type="InterPro" id="IPR002123">
    <property type="entry name" value="Plipid/glycerol_acylTrfase"/>
</dbReference>
<keyword evidence="2" id="KW-0472">Membrane</keyword>
<dbReference type="GO" id="GO:0004366">
    <property type="term" value="F:glycerol-3-phosphate O-acyltransferase activity"/>
    <property type="evidence" value="ECO:0007669"/>
    <property type="project" value="TreeGrafter"/>
</dbReference>
<dbReference type="PANTHER" id="PTHR31605">
    <property type="entry name" value="GLYCEROL-3-PHOSPHATE O-ACYLTRANSFERASE 1"/>
    <property type="match status" value="1"/>
</dbReference>
<evidence type="ECO:0000259" key="3">
    <source>
        <dbReference type="SMART" id="SM00563"/>
    </source>
</evidence>
<dbReference type="EMBL" id="JAKWFO010000005">
    <property type="protein sequence ID" value="KAI9635242.1"/>
    <property type="molecule type" value="Genomic_DNA"/>
</dbReference>
<dbReference type="AlphaFoldDB" id="A0AA38H7B5"/>
<feature type="transmembrane region" description="Helical" evidence="2">
    <location>
        <begin position="456"/>
        <end position="476"/>
    </location>
</feature>
<dbReference type="Pfam" id="PF01553">
    <property type="entry name" value="Acyltransferase"/>
    <property type="match status" value="1"/>
</dbReference>
<gene>
    <name evidence="4" type="ORF">MKK02DRAFT_43922</name>
</gene>
<keyword evidence="2" id="KW-1133">Transmembrane helix</keyword>